<dbReference type="PANTHER" id="PTHR42796:SF4">
    <property type="entry name" value="FUMARYLACETOACETATE HYDROLASE DOMAIN-CONTAINING PROTEIN 2A"/>
    <property type="match status" value="1"/>
</dbReference>
<dbReference type="InterPro" id="IPR036663">
    <property type="entry name" value="Fumarylacetoacetase_C_sf"/>
</dbReference>
<accession>A0A2A5WF78</accession>
<comment type="similarity">
    <text evidence="1">Belongs to the FAH family.</text>
</comment>
<sequence>MKFLSFTKDNKPYFGGISSEGVVNLSKHYPEIIDLRQAIREQRLEELTKFVTSSEADCSLDDIQYKPTIPNPEKIICIGVNYNNRNAEYKDDSDPPKYPSVFMRSRESLVGHGQQINNPPESEQLDYEGEIVLIIGKEGRRISQEDAHEHIAGLTIMNEGSVRDYLRHAKFNVTQGKNFEGSGSVGPWMVTADEVNPMGKLQVVTRVNGEERQNDVTDNLMFPFRFLISYLSSFYRLKPGDLIATGTPNGAGARFDPPKYLRDGDVVKVEVPGVGILSNPIINELI</sequence>
<evidence type="ECO:0000259" key="3">
    <source>
        <dbReference type="Pfam" id="PF01557"/>
    </source>
</evidence>
<reference evidence="4 5" key="1">
    <citation type="submission" date="2017-08" db="EMBL/GenBank/DDBJ databases">
        <title>Fine stratification of microbial communities through a metagenomic profile of the photic zone.</title>
        <authorList>
            <person name="Haro-Moreno J.M."/>
            <person name="Lopez-Perez M."/>
            <person name="De La Torre J."/>
            <person name="Picazo A."/>
            <person name="Camacho A."/>
            <person name="Rodriguez-Valera F."/>
        </authorList>
    </citation>
    <scope>NUCLEOTIDE SEQUENCE [LARGE SCALE GENOMIC DNA]</scope>
    <source>
        <strain evidence="4">MED-G28</strain>
    </source>
</reference>
<gene>
    <name evidence="4" type="ORF">CNF02_02760</name>
</gene>
<proteinExistence type="inferred from homology"/>
<evidence type="ECO:0000313" key="4">
    <source>
        <dbReference type="EMBL" id="PDH34963.1"/>
    </source>
</evidence>
<dbReference type="Pfam" id="PF01557">
    <property type="entry name" value="FAA_hydrolase"/>
    <property type="match status" value="1"/>
</dbReference>
<dbReference type="GO" id="GO:0016853">
    <property type="term" value="F:isomerase activity"/>
    <property type="evidence" value="ECO:0007669"/>
    <property type="project" value="UniProtKB-KW"/>
</dbReference>
<evidence type="ECO:0000256" key="2">
    <source>
        <dbReference type="ARBA" id="ARBA00022723"/>
    </source>
</evidence>
<feature type="domain" description="Fumarylacetoacetase-like C-terminal" evidence="3">
    <location>
        <begin position="74"/>
        <end position="281"/>
    </location>
</feature>
<dbReference type="FunFam" id="3.90.850.10:FF:000008">
    <property type="entry name" value="FAA hydrolase family protein"/>
    <property type="match status" value="1"/>
</dbReference>
<dbReference type="GO" id="GO:0044281">
    <property type="term" value="P:small molecule metabolic process"/>
    <property type="evidence" value="ECO:0007669"/>
    <property type="project" value="UniProtKB-ARBA"/>
</dbReference>
<keyword evidence="4" id="KW-0413">Isomerase</keyword>
<dbReference type="GO" id="GO:0046872">
    <property type="term" value="F:metal ion binding"/>
    <property type="evidence" value="ECO:0007669"/>
    <property type="project" value="UniProtKB-KW"/>
</dbReference>
<dbReference type="InterPro" id="IPR051121">
    <property type="entry name" value="FAH"/>
</dbReference>
<dbReference type="InterPro" id="IPR011234">
    <property type="entry name" value="Fumarylacetoacetase-like_C"/>
</dbReference>
<dbReference type="Gene3D" id="3.90.850.10">
    <property type="entry name" value="Fumarylacetoacetase-like, C-terminal domain"/>
    <property type="match status" value="1"/>
</dbReference>
<comment type="caution">
    <text evidence="4">The sequence shown here is derived from an EMBL/GenBank/DDBJ whole genome shotgun (WGS) entry which is preliminary data.</text>
</comment>
<dbReference type="PANTHER" id="PTHR42796">
    <property type="entry name" value="FUMARYLACETOACETATE HYDROLASE DOMAIN-CONTAINING PROTEIN 2A-RELATED"/>
    <property type="match status" value="1"/>
</dbReference>
<evidence type="ECO:0000256" key="1">
    <source>
        <dbReference type="ARBA" id="ARBA00010211"/>
    </source>
</evidence>
<name>A0A2A5WF78_9GAMM</name>
<dbReference type="Proteomes" id="UP000219329">
    <property type="component" value="Unassembled WGS sequence"/>
</dbReference>
<organism evidence="4 5">
    <name type="scientific">OM182 bacterium MED-G28</name>
    <dbReference type="NCBI Taxonomy" id="1986256"/>
    <lineage>
        <taxon>Bacteria</taxon>
        <taxon>Pseudomonadati</taxon>
        <taxon>Pseudomonadota</taxon>
        <taxon>Gammaproteobacteria</taxon>
        <taxon>OMG group</taxon>
        <taxon>OM182 clade</taxon>
    </lineage>
</organism>
<keyword evidence="2" id="KW-0479">Metal-binding</keyword>
<evidence type="ECO:0000313" key="5">
    <source>
        <dbReference type="Proteomes" id="UP000219329"/>
    </source>
</evidence>
<dbReference type="EMBL" id="NTJZ01000002">
    <property type="protein sequence ID" value="PDH34963.1"/>
    <property type="molecule type" value="Genomic_DNA"/>
</dbReference>
<dbReference type="AlphaFoldDB" id="A0A2A5WF78"/>
<protein>
    <submittedName>
        <fullName evidence="4">2-hydroxyhepta-2,4-diene-1,7-dioate isomerase</fullName>
    </submittedName>
</protein>
<dbReference type="SUPFAM" id="SSF56529">
    <property type="entry name" value="FAH"/>
    <property type="match status" value="1"/>
</dbReference>